<evidence type="ECO:0008006" key="3">
    <source>
        <dbReference type="Google" id="ProtNLM"/>
    </source>
</evidence>
<keyword evidence="2" id="KW-1185">Reference proteome</keyword>
<proteinExistence type="predicted"/>
<evidence type="ECO:0000313" key="2">
    <source>
        <dbReference type="Proteomes" id="UP000186657"/>
    </source>
</evidence>
<protein>
    <recommendedName>
        <fullName evidence="3">Transposase</fullName>
    </recommendedName>
</protein>
<dbReference type="AlphaFoldDB" id="A0A1U7MW63"/>
<organism evidence="1 2">
    <name type="scientific">Moorena bouillonii PNG</name>
    <dbReference type="NCBI Taxonomy" id="568701"/>
    <lineage>
        <taxon>Bacteria</taxon>
        <taxon>Bacillati</taxon>
        <taxon>Cyanobacteriota</taxon>
        <taxon>Cyanophyceae</taxon>
        <taxon>Coleofasciculales</taxon>
        <taxon>Coleofasciculaceae</taxon>
        <taxon>Moorena</taxon>
    </lineage>
</organism>
<comment type="caution">
    <text evidence="1">The sequence shown here is derived from an EMBL/GenBank/DDBJ whole genome shotgun (WGS) entry which is preliminary data.</text>
</comment>
<reference evidence="1 2" key="1">
    <citation type="submission" date="2016-10" db="EMBL/GenBank/DDBJ databases">
        <title>Comparative genomics uncovers the prolific and rare metabolic potential of the cyanobacterial genus Moorea.</title>
        <authorList>
            <person name="Leao T."/>
            <person name="Castelao G."/>
            <person name="Korobeynikov A."/>
            <person name="Monroe E.A."/>
            <person name="Podell S."/>
            <person name="Glukhov E."/>
            <person name="Allen E."/>
            <person name="Gerwick W.H."/>
            <person name="Gerwick L."/>
        </authorList>
    </citation>
    <scope>NUCLEOTIDE SEQUENCE [LARGE SCALE GENOMIC DNA]</scope>
    <source>
        <strain evidence="1 2">PNG5-198</strain>
    </source>
</reference>
<evidence type="ECO:0000313" key="1">
    <source>
        <dbReference type="EMBL" id="OLT57970.1"/>
    </source>
</evidence>
<gene>
    <name evidence="1" type="ORF">BJP37_01850</name>
</gene>
<dbReference type="EMBL" id="MKZS01000001">
    <property type="protein sequence ID" value="OLT57970.1"/>
    <property type="molecule type" value="Genomic_DNA"/>
</dbReference>
<accession>A0A1U7MW63</accession>
<dbReference type="RefSeq" id="WP_158069355.1">
    <property type="nucleotide sequence ID" value="NZ_MKZS01000001.1"/>
</dbReference>
<sequence length="106" mass="11569">MIKQRRNFPIEFTNSSIKLLSINLGSTVTAREAATVLSCKHSAISRWPLATLREQRSANQREVVNKLRGASTAGWKSLLVLFIRPRVVKAPASTSSSTICSALADS</sequence>
<name>A0A1U7MW63_9CYAN</name>
<dbReference type="Proteomes" id="UP000186657">
    <property type="component" value="Unassembled WGS sequence"/>
</dbReference>